<organism evidence="5 6">
    <name type="scientific">Acidimicrobium ferrooxidans (strain DSM 10331 / JCM 15462 / NBRC 103882 / ICP)</name>
    <dbReference type="NCBI Taxonomy" id="525909"/>
    <lineage>
        <taxon>Bacteria</taxon>
        <taxon>Bacillati</taxon>
        <taxon>Actinomycetota</taxon>
        <taxon>Acidimicrobiia</taxon>
        <taxon>Acidimicrobiales</taxon>
        <taxon>Acidimicrobiaceae</taxon>
        <taxon>Acidimicrobium</taxon>
    </lineage>
</organism>
<protein>
    <recommendedName>
        <fullName evidence="7">2-phospho-L-lactate guanylyltransferase</fullName>
    </recommendedName>
</protein>
<dbReference type="Pfam" id="PF01983">
    <property type="entry name" value="CofC"/>
    <property type="match status" value="1"/>
</dbReference>
<dbReference type="SUPFAM" id="SSF53448">
    <property type="entry name" value="Nucleotide-diphospho-sugar transferases"/>
    <property type="match status" value="1"/>
</dbReference>
<keyword evidence="3" id="KW-0547">Nucleotide-binding</keyword>
<dbReference type="GO" id="GO:0005525">
    <property type="term" value="F:GTP binding"/>
    <property type="evidence" value="ECO:0007669"/>
    <property type="project" value="UniProtKB-KW"/>
</dbReference>
<dbReference type="Gene3D" id="3.90.550.10">
    <property type="entry name" value="Spore Coat Polysaccharide Biosynthesis Protein SpsA, Chain A"/>
    <property type="match status" value="1"/>
</dbReference>
<evidence type="ECO:0008006" key="7">
    <source>
        <dbReference type="Google" id="ProtNLM"/>
    </source>
</evidence>
<keyword evidence="1" id="KW-0808">Transferase</keyword>
<dbReference type="Proteomes" id="UP000000771">
    <property type="component" value="Chromosome"/>
</dbReference>
<dbReference type="EMBL" id="CP001631">
    <property type="protein sequence ID" value="ACU53544.1"/>
    <property type="molecule type" value="Genomic_DNA"/>
</dbReference>
<dbReference type="InterPro" id="IPR029044">
    <property type="entry name" value="Nucleotide-diphossugar_trans"/>
</dbReference>
<dbReference type="GO" id="GO:0043814">
    <property type="term" value="F:phospholactate guanylyltransferase activity"/>
    <property type="evidence" value="ECO:0007669"/>
    <property type="project" value="InterPro"/>
</dbReference>
<proteinExistence type="predicted"/>
<evidence type="ECO:0000256" key="1">
    <source>
        <dbReference type="ARBA" id="ARBA00022679"/>
    </source>
</evidence>
<gene>
    <name evidence="5" type="ordered locus">Afer_0590</name>
</gene>
<evidence type="ECO:0000256" key="3">
    <source>
        <dbReference type="ARBA" id="ARBA00022741"/>
    </source>
</evidence>
<dbReference type="eggNOG" id="COG1920">
    <property type="taxonomic scope" value="Bacteria"/>
</dbReference>
<evidence type="ECO:0000256" key="2">
    <source>
        <dbReference type="ARBA" id="ARBA00022695"/>
    </source>
</evidence>
<keyword evidence="4" id="KW-0342">GTP-binding</keyword>
<dbReference type="PANTHER" id="PTHR40392:SF1">
    <property type="entry name" value="2-PHOSPHO-L-LACTATE GUANYLYLTRANSFERASE"/>
    <property type="match status" value="1"/>
</dbReference>
<keyword evidence="2" id="KW-0548">Nucleotidyltransferase</keyword>
<accession>C7LXT6</accession>
<dbReference type="AlphaFoldDB" id="C7LXT6"/>
<keyword evidence="6" id="KW-1185">Reference proteome</keyword>
<dbReference type="KEGG" id="afo:Afer_0590"/>
<dbReference type="RefSeq" id="WP_015798039.1">
    <property type="nucleotide sequence ID" value="NC_013124.1"/>
</dbReference>
<dbReference type="InterPro" id="IPR002835">
    <property type="entry name" value="CofC"/>
</dbReference>
<evidence type="ECO:0000313" key="6">
    <source>
        <dbReference type="Proteomes" id="UP000000771"/>
    </source>
</evidence>
<reference evidence="5 6" key="1">
    <citation type="journal article" date="2009" name="Stand. Genomic Sci.">
        <title>Complete genome sequence of Acidimicrobium ferrooxidans type strain (ICP).</title>
        <authorList>
            <person name="Clum A."/>
            <person name="Nolan M."/>
            <person name="Lang E."/>
            <person name="Glavina Del Rio T."/>
            <person name="Tice H."/>
            <person name="Copeland A."/>
            <person name="Cheng J.F."/>
            <person name="Lucas S."/>
            <person name="Chen F."/>
            <person name="Bruce D."/>
            <person name="Goodwin L."/>
            <person name="Pitluck S."/>
            <person name="Ivanova N."/>
            <person name="Mavrommatis K."/>
            <person name="Mikhailova N."/>
            <person name="Pati A."/>
            <person name="Chen A."/>
            <person name="Palaniappan K."/>
            <person name="Goker M."/>
            <person name="Spring S."/>
            <person name="Land M."/>
            <person name="Hauser L."/>
            <person name="Chang Y.J."/>
            <person name="Jeffries C.C."/>
            <person name="Chain P."/>
            <person name="Bristow J."/>
            <person name="Eisen J.A."/>
            <person name="Markowitz V."/>
            <person name="Hugenholtz P."/>
            <person name="Kyrpides N.C."/>
            <person name="Klenk H.P."/>
            <person name="Lapidus A."/>
        </authorList>
    </citation>
    <scope>NUCLEOTIDE SEQUENCE [LARGE SCALE GENOMIC DNA]</scope>
    <source>
        <strain evidence="6">DSM 10331 / JCM 15462 / NBRC 103882 / ICP</strain>
    </source>
</reference>
<dbReference type="HOGENOM" id="CLU_076569_1_0_11"/>
<sequence>MQPSVVVVIQRSLERAKSRLADTLSRDERRAFVRACVTHIASASQPASVLVLAEDPSVEELAADLGLAIEHQRGRELNAAIGETVAGLDGRVLVVPADLPFFALPTDLGDVGAVAPDHHLTGTVALWLPEPAAAFPFAFGPDSLRRHMSALRERYGRVQLLGTRFLLDIDTDDDLDLARTLTALDPALHWPDAPCPPIDRAKAPSP</sequence>
<evidence type="ECO:0000256" key="4">
    <source>
        <dbReference type="ARBA" id="ARBA00023134"/>
    </source>
</evidence>
<dbReference type="PANTHER" id="PTHR40392">
    <property type="entry name" value="2-PHOSPHO-L-LACTATE GUANYLYLTRANSFERASE"/>
    <property type="match status" value="1"/>
</dbReference>
<evidence type="ECO:0000313" key="5">
    <source>
        <dbReference type="EMBL" id="ACU53544.1"/>
    </source>
</evidence>
<dbReference type="STRING" id="525909.Afer_0590"/>
<name>C7LXT6_ACIFD</name>